<keyword evidence="2" id="KW-1185">Reference proteome</keyword>
<sequence>MDDDVTPLIIRNPPRISLRRKVEKLGETLALVAFNAFGDSPGKFLMVFSALSQTCRYASTLAFTHLITLEFPGARTTSWLEVKDVDTEVADLRAWYWHRASEREYNIGKLRRSWMNRVWKFLARNDGCHAEGDLLFFEGISGHLFAEPDTQGQLDVAIRFWIRRFHSLISQNGGGYPRLLADLKMGKVHQVGPSGERTRSIWEVEIGTGESLFLVGKTGEVVRVAAQPQRTLSSSVADVGTQSPTVGFAKHALKCMEMANTPVHDGSASDDLGLLLPPPPLPTCTMRKNCLHHPLPQFAIPEGSIHRSVTSPHHWALAERWILSNMDTDEISRDFTLGLNPGVIVESARCSGEKWNSSMKSVLAPGIGFVQAFETGWFVLEETGQNIAQEDYGIQGLWATILGVREDGTALCDTELDELELMFRLWSSGTGKKLSTTL</sequence>
<dbReference type="STRING" id="42249.A0A317SPT7"/>
<gene>
    <name evidence="1" type="ORF">C7212DRAFT_363282</name>
</gene>
<evidence type="ECO:0000313" key="1">
    <source>
        <dbReference type="EMBL" id="PWW76439.1"/>
    </source>
</evidence>
<dbReference type="OrthoDB" id="2368680at2759"/>
<dbReference type="Proteomes" id="UP000246991">
    <property type="component" value="Unassembled WGS sequence"/>
</dbReference>
<proteinExistence type="predicted"/>
<dbReference type="EMBL" id="PYWC01000033">
    <property type="protein sequence ID" value="PWW76439.1"/>
    <property type="molecule type" value="Genomic_DNA"/>
</dbReference>
<dbReference type="AlphaFoldDB" id="A0A317SPT7"/>
<accession>A0A317SPT7</accession>
<evidence type="ECO:0000313" key="2">
    <source>
        <dbReference type="Proteomes" id="UP000246991"/>
    </source>
</evidence>
<protein>
    <submittedName>
        <fullName evidence="1">Uncharacterized protein</fullName>
    </submittedName>
</protein>
<organism evidence="1 2">
    <name type="scientific">Tuber magnatum</name>
    <name type="common">white Piedmont truffle</name>
    <dbReference type="NCBI Taxonomy" id="42249"/>
    <lineage>
        <taxon>Eukaryota</taxon>
        <taxon>Fungi</taxon>
        <taxon>Dikarya</taxon>
        <taxon>Ascomycota</taxon>
        <taxon>Pezizomycotina</taxon>
        <taxon>Pezizomycetes</taxon>
        <taxon>Pezizales</taxon>
        <taxon>Tuberaceae</taxon>
        <taxon>Tuber</taxon>
    </lineage>
</organism>
<reference evidence="1 2" key="1">
    <citation type="submission" date="2018-03" db="EMBL/GenBank/DDBJ databases">
        <title>Genomes of Pezizomycetes fungi and the evolution of truffles.</title>
        <authorList>
            <person name="Murat C."/>
            <person name="Payen T."/>
            <person name="Noel B."/>
            <person name="Kuo A."/>
            <person name="Martin F.M."/>
        </authorList>
    </citation>
    <scope>NUCLEOTIDE SEQUENCE [LARGE SCALE GENOMIC DNA]</scope>
    <source>
        <strain evidence="1">091103-1</strain>
    </source>
</reference>
<comment type="caution">
    <text evidence="1">The sequence shown here is derived from an EMBL/GenBank/DDBJ whole genome shotgun (WGS) entry which is preliminary data.</text>
</comment>
<name>A0A317SPT7_9PEZI</name>